<dbReference type="InterPro" id="IPR027417">
    <property type="entry name" value="P-loop_NTPase"/>
</dbReference>
<sequence length="418" mass="45148">MTDAAFGLLGRTLGHSYSPLIHQRLANIEYHLFEREPDEVESFFRSGTWRGINVTIPYKRDAAALVDELTPVARRLGNVNTVTRRPDGTLLGDNTDYAGFRALVTSLHIDLSNKAALVLGGTGGAGTTCMTVLEDLGAKAVAVSRRGPVTYDDLDAYADAALIVNATPVGMYPACPASPVSLDAFSGLKGVIDIIYNPACTALMMEAERRGIPTVGGLLMLVAQAAAADEHFCGVRPAWDAVRSLTDELFHHEQNIALIGMPGSGKTRVGQAIARMTGRKHVDIDWELEDRMGMSCSDYITSRGEEAFRREETAALRDVAARSRLVISCGGGVVTREENYPLLHQNSRIIMLDRPLEELSSKGRPISARDGVEHLARVRMPLYRAWSDVAVSSGPTPEDTARAAIEALKVSTTQEGSA</sequence>
<dbReference type="InterPro" id="IPR000623">
    <property type="entry name" value="Shikimate_kinase/TSH1"/>
</dbReference>
<dbReference type="InterPro" id="IPR013708">
    <property type="entry name" value="Shikimate_DH-bd_N"/>
</dbReference>
<dbReference type="GO" id="GO:0016301">
    <property type="term" value="F:kinase activity"/>
    <property type="evidence" value="ECO:0007669"/>
    <property type="project" value="UniProtKB-KW"/>
</dbReference>
<reference evidence="14" key="1">
    <citation type="submission" date="2023-06" db="EMBL/GenBank/DDBJ databases">
        <title>Identification and characterization of horizontal gene transfer across gut microbiota members of farm animals based on homology search.</title>
        <authorList>
            <person name="Zeman M."/>
            <person name="Kubasova T."/>
            <person name="Jahodarova E."/>
            <person name="Nykrynova M."/>
            <person name="Rychlik I."/>
        </authorList>
    </citation>
    <scope>NUCLEOTIDE SEQUENCE [LARGE SCALE GENOMIC DNA]</scope>
    <source>
        <strain evidence="14">154_Feed</strain>
    </source>
</reference>
<evidence type="ECO:0000256" key="11">
    <source>
        <dbReference type="HAMAP-Rule" id="MF_00109"/>
    </source>
</evidence>
<comment type="catalytic activity">
    <reaction evidence="10 11">
        <text>shikimate + ATP = 3-phosphoshikimate + ADP + H(+)</text>
        <dbReference type="Rhea" id="RHEA:13121"/>
        <dbReference type="ChEBI" id="CHEBI:15378"/>
        <dbReference type="ChEBI" id="CHEBI:30616"/>
        <dbReference type="ChEBI" id="CHEBI:36208"/>
        <dbReference type="ChEBI" id="CHEBI:145989"/>
        <dbReference type="ChEBI" id="CHEBI:456216"/>
        <dbReference type="EC" id="2.7.1.71"/>
    </reaction>
</comment>
<dbReference type="Gene3D" id="3.40.50.10860">
    <property type="entry name" value="Leucine Dehydrogenase, chain A, domain 1"/>
    <property type="match status" value="1"/>
</dbReference>
<accession>A0ABT7V686</accession>
<proteinExistence type="inferred from homology"/>
<dbReference type="CDD" id="cd00464">
    <property type="entry name" value="SK"/>
    <property type="match status" value="1"/>
</dbReference>
<keyword evidence="11" id="KW-0479">Metal-binding</keyword>
<feature type="binding site" evidence="11">
    <location>
        <position position="285"/>
    </location>
    <ligand>
        <name>substrate</name>
    </ligand>
</feature>
<dbReference type="RefSeq" id="WP_289543731.1">
    <property type="nucleotide sequence ID" value="NZ_JAUDDZ010000001.1"/>
</dbReference>
<dbReference type="InterPro" id="IPR046346">
    <property type="entry name" value="Aminoacid_DH-like_N_sf"/>
</dbReference>
<evidence type="ECO:0000256" key="1">
    <source>
        <dbReference type="ARBA" id="ARBA00004842"/>
    </source>
</evidence>
<keyword evidence="6 11" id="KW-0547">Nucleotide-binding</keyword>
<comment type="similarity">
    <text evidence="11">Belongs to the shikimate kinase family.</text>
</comment>
<evidence type="ECO:0000256" key="3">
    <source>
        <dbReference type="ARBA" id="ARBA00012154"/>
    </source>
</evidence>
<organism evidence="13 14">
    <name type="scientific">Enorma phocaeensis</name>
    <dbReference type="NCBI Taxonomy" id="1871019"/>
    <lineage>
        <taxon>Bacteria</taxon>
        <taxon>Bacillati</taxon>
        <taxon>Actinomycetota</taxon>
        <taxon>Coriobacteriia</taxon>
        <taxon>Coriobacteriales</taxon>
        <taxon>Coriobacteriaceae</taxon>
        <taxon>Enorma</taxon>
    </lineage>
</organism>
<name>A0ABT7V686_9ACTN</name>
<feature type="binding site" evidence="11">
    <location>
        <position position="267"/>
    </location>
    <ligand>
        <name>Mg(2+)</name>
        <dbReference type="ChEBI" id="CHEBI:18420"/>
    </ligand>
</feature>
<comment type="pathway">
    <text evidence="1 11">Metabolic intermediate biosynthesis; chorismate biosynthesis; chorismate from D-erythrose 4-phosphate and phosphoenolpyruvate: step 5/7.</text>
</comment>
<comment type="function">
    <text evidence="11">Catalyzes the specific phosphorylation of the 3-hydroxyl group of shikimic acid using ATP as a cosubstrate.</text>
</comment>
<reference evidence="13 14" key="2">
    <citation type="submission" date="2023-06" db="EMBL/GenBank/DDBJ databases">
        <authorList>
            <person name="Zeman M."/>
            <person name="Kubasova T."/>
            <person name="Jahodarova E."/>
            <person name="Nykrynova M."/>
            <person name="Rychlik I."/>
        </authorList>
    </citation>
    <scope>NUCLEOTIDE SEQUENCE [LARGE SCALE GENOMIC DNA]</scope>
    <source>
        <strain evidence="13 14">154_Feed</strain>
    </source>
</reference>
<keyword evidence="14" id="KW-1185">Reference proteome</keyword>
<gene>
    <name evidence="11" type="primary">aroK</name>
    <name evidence="13" type="ORF">QUW28_00640</name>
</gene>
<keyword evidence="5 11" id="KW-0808">Transferase</keyword>
<evidence type="ECO:0000256" key="8">
    <source>
        <dbReference type="ARBA" id="ARBA00022840"/>
    </source>
</evidence>
<feature type="binding site" evidence="11">
    <location>
        <begin position="263"/>
        <end position="268"/>
    </location>
    <ligand>
        <name>ATP</name>
        <dbReference type="ChEBI" id="CHEBI:30616"/>
    </ligand>
</feature>
<comment type="subcellular location">
    <subcellularLocation>
        <location evidence="11">Cytoplasm</location>
    </subcellularLocation>
</comment>
<evidence type="ECO:0000256" key="6">
    <source>
        <dbReference type="ARBA" id="ARBA00022741"/>
    </source>
</evidence>
<keyword evidence="8 11" id="KW-0067">ATP-binding</keyword>
<keyword evidence="11" id="KW-0963">Cytoplasm</keyword>
<keyword evidence="7 11" id="KW-0418">Kinase</keyword>
<evidence type="ECO:0000259" key="12">
    <source>
        <dbReference type="Pfam" id="PF08501"/>
    </source>
</evidence>
<dbReference type="InterPro" id="IPR031322">
    <property type="entry name" value="Shikimate/glucono_kinase"/>
</dbReference>
<dbReference type="InterPro" id="IPR036291">
    <property type="entry name" value="NAD(P)-bd_dom_sf"/>
</dbReference>
<evidence type="ECO:0000256" key="10">
    <source>
        <dbReference type="ARBA" id="ARBA00048567"/>
    </source>
</evidence>
<feature type="binding site" evidence="11">
    <location>
        <position position="364"/>
    </location>
    <ligand>
        <name>ATP</name>
        <dbReference type="ChEBI" id="CHEBI:30616"/>
    </ligand>
</feature>
<feature type="binding site" evidence="11">
    <location>
        <position position="379"/>
    </location>
    <ligand>
        <name>substrate</name>
    </ligand>
</feature>
<dbReference type="EMBL" id="JAUDDZ010000001">
    <property type="protein sequence ID" value="MDM8274010.1"/>
    <property type="molecule type" value="Genomic_DNA"/>
</dbReference>
<dbReference type="SUPFAM" id="SSF53223">
    <property type="entry name" value="Aminoacid dehydrogenase-like, N-terminal domain"/>
    <property type="match status" value="1"/>
</dbReference>
<evidence type="ECO:0000313" key="13">
    <source>
        <dbReference type="EMBL" id="MDM8274010.1"/>
    </source>
</evidence>
<protein>
    <recommendedName>
        <fullName evidence="3 11">Shikimate kinase</fullName>
        <shortName evidence="11">SK</shortName>
        <ecNumber evidence="3 11">2.7.1.71</ecNumber>
    </recommendedName>
</protein>
<comment type="pathway">
    <text evidence="2">Metabolic intermediate biosynthesis; chorismate biosynthesis; chorismate from D-erythrose 4-phosphate and phosphoenolpyruvate: step 4/7.</text>
</comment>
<dbReference type="Gene3D" id="3.40.50.720">
    <property type="entry name" value="NAD(P)-binding Rossmann-like Domain"/>
    <property type="match status" value="1"/>
</dbReference>
<dbReference type="PANTHER" id="PTHR21089">
    <property type="entry name" value="SHIKIMATE DEHYDROGENASE"/>
    <property type="match status" value="1"/>
</dbReference>
<comment type="subunit">
    <text evidence="11">Monomer.</text>
</comment>
<dbReference type="Gene3D" id="3.40.50.300">
    <property type="entry name" value="P-loop containing nucleotide triphosphate hydrolases"/>
    <property type="match status" value="1"/>
</dbReference>
<dbReference type="HAMAP" id="MF_00109">
    <property type="entry name" value="Shikimate_kinase"/>
    <property type="match status" value="1"/>
</dbReference>
<comment type="cofactor">
    <cofactor evidence="11">
        <name>Mg(2+)</name>
        <dbReference type="ChEBI" id="CHEBI:18420"/>
    </cofactor>
    <text evidence="11">Binds 1 Mg(2+) ion per subunit.</text>
</comment>
<dbReference type="SUPFAM" id="SSF52540">
    <property type="entry name" value="P-loop containing nucleoside triphosphate hydrolases"/>
    <property type="match status" value="1"/>
</dbReference>
<comment type="caution">
    <text evidence="11">Lacks conserved residue(s) required for the propagation of feature annotation.</text>
</comment>
<evidence type="ECO:0000256" key="9">
    <source>
        <dbReference type="ARBA" id="ARBA00023141"/>
    </source>
</evidence>
<dbReference type="PROSITE" id="PS01128">
    <property type="entry name" value="SHIKIMATE_KINASE"/>
    <property type="match status" value="1"/>
</dbReference>
<dbReference type="Pfam" id="PF08501">
    <property type="entry name" value="Shikimate_dh_N"/>
    <property type="match status" value="1"/>
</dbReference>
<dbReference type="PANTHER" id="PTHR21089:SF1">
    <property type="entry name" value="BIFUNCTIONAL 3-DEHYDROQUINATE DEHYDRATASE_SHIKIMATE DEHYDROGENASE, CHLOROPLASTIC"/>
    <property type="match status" value="1"/>
</dbReference>
<keyword evidence="11" id="KW-0460">Magnesium</keyword>
<dbReference type="PRINTS" id="PR01100">
    <property type="entry name" value="SHIKIMTKNASE"/>
</dbReference>
<evidence type="ECO:0000256" key="5">
    <source>
        <dbReference type="ARBA" id="ARBA00022679"/>
    </source>
</evidence>
<dbReference type="EC" id="2.7.1.71" evidence="3 11"/>
<keyword evidence="9 11" id="KW-0057">Aromatic amino acid biosynthesis</keyword>
<dbReference type="InterPro" id="IPR022893">
    <property type="entry name" value="Shikimate_DH_fam"/>
</dbReference>
<dbReference type="Proteomes" id="UP001529421">
    <property type="component" value="Unassembled WGS sequence"/>
</dbReference>
<evidence type="ECO:0000256" key="4">
    <source>
        <dbReference type="ARBA" id="ARBA00022605"/>
    </source>
</evidence>
<dbReference type="Pfam" id="PF01202">
    <property type="entry name" value="SKI"/>
    <property type="match status" value="1"/>
</dbReference>
<dbReference type="InterPro" id="IPR023000">
    <property type="entry name" value="Shikimate_kinase_CS"/>
</dbReference>
<comment type="caution">
    <text evidence="13">The sequence shown here is derived from an EMBL/GenBank/DDBJ whole genome shotgun (WGS) entry which is preliminary data.</text>
</comment>
<feature type="binding site" evidence="11">
    <location>
        <position position="309"/>
    </location>
    <ligand>
        <name>substrate</name>
    </ligand>
</feature>
<dbReference type="SUPFAM" id="SSF51735">
    <property type="entry name" value="NAD(P)-binding Rossmann-fold domains"/>
    <property type="match status" value="1"/>
</dbReference>
<feature type="binding site" evidence="11">
    <location>
        <position position="331"/>
    </location>
    <ligand>
        <name>substrate</name>
    </ligand>
</feature>
<evidence type="ECO:0000256" key="7">
    <source>
        <dbReference type="ARBA" id="ARBA00022777"/>
    </source>
</evidence>
<evidence type="ECO:0000313" key="14">
    <source>
        <dbReference type="Proteomes" id="UP001529421"/>
    </source>
</evidence>
<evidence type="ECO:0000256" key="2">
    <source>
        <dbReference type="ARBA" id="ARBA00004871"/>
    </source>
</evidence>
<keyword evidence="4 11" id="KW-0028">Amino-acid biosynthesis</keyword>
<feature type="domain" description="Shikimate dehydrogenase substrate binding N-terminal" evidence="12">
    <location>
        <begin position="8"/>
        <end position="82"/>
    </location>
</feature>